<keyword evidence="1" id="KW-0614">Plasmid</keyword>
<evidence type="ECO:0000313" key="2">
    <source>
        <dbReference type="Proteomes" id="UP001305925"/>
    </source>
</evidence>
<proteinExistence type="predicted"/>
<gene>
    <name evidence="1" type="ORF">QIA00_04595</name>
</gene>
<dbReference type="RefSeq" id="WP_316257747.1">
    <property type="nucleotide sequence ID" value="NZ_CP132452.1"/>
</dbReference>
<dbReference type="EMBL" id="CP132452">
    <property type="protein sequence ID" value="WNY64540.1"/>
    <property type="molecule type" value="Genomic_DNA"/>
</dbReference>
<name>A0ABZ0CJB3_9SPIR</name>
<evidence type="ECO:0000313" key="1">
    <source>
        <dbReference type="EMBL" id="WNY64540.1"/>
    </source>
</evidence>
<reference evidence="1" key="1">
    <citation type="submission" date="2023-07" db="EMBL/GenBank/DDBJ databases">
        <title>Genome sequencing of multiple Borrelia sensu lato isolates.</title>
        <authorList>
            <person name="Mongodin E.F."/>
            <person name="Rudenko N."/>
            <person name="Fraser C.M."/>
            <person name="Schutzer S."/>
            <person name="Luft B."/>
            <person name="Morgan R."/>
            <person name="Chastens S."/>
            <person name="Qiu W."/>
        </authorList>
    </citation>
    <scope>NUCLEOTIDE SEQUENCE [LARGE SCALE GENOMIC DNA]</scope>
    <source>
        <strain evidence="1">SCW30h</strain>
    </source>
</reference>
<protein>
    <recommendedName>
        <fullName evidence="3">PhoU domain-containing protein</fullName>
    </recommendedName>
</protein>
<geneLocation type="plasmid" evidence="1 2">
    <name>lp54</name>
</geneLocation>
<sequence>MSDKSNVNSDFRDFEFNSINNVNNIEFAKELSKQVINSALEVETNLNKILNTKNLHDAHLKVQKSKSKLISVIDLAKKLNNHLLLEFDKISDFDIPITFRIVDQILKVFYWTIVNFDFHTVSEIDSVVLKEIDFLHEDEEGIKSAEEEISGIENLKAREFLCDLLLVIKSTFQADKALIKAIRASLLASSFIAQQGIEGKKILFSYV</sequence>
<accession>A0ABZ0CJB3</accession>
<organism evidence="1 2">
    <name type="scientific">Borreliella americana</name>
    <dbReference type="NCBI Taxonomy" id="478807"/>
    <lineage>
        <taxon>Bacteria</taxon>
        <taxon>Pseudomonadati</taxon>
        <taxon>Spirochaetota</taxon>
        <taxon>Spirochaetia</taxon>
        <taxon>Spirochaetales</taxon>
        <taxon>Borreliaceae</taxon>
        <taxon>Borreliella</taxon>
    </lineage>
</organism>
<keyword evidence="2" id="KW-1185">Reference proteome</keyword>
<evidence type="ECO:0008006" key="3">
    <source>
        <dbReference type="Google" id="ProtNLM"/>
    </source>
</evidence>
<dbReference type="Proteomes" id="UP001305925">
    <property type="component" value="Plasmid lp54"/>
</dbReference>